<evidence type="ECO:0000256" key="1">
    <source>
        <dbReference type="SAM" id="Phobius"/>
    </source>
</evidence>
<name>A0A7X0NFY6_9GAMM</name>
<keyword evidence="1" id="KW-0812">Transmembrane</keyword>
<gene>
    <name evidence="2" type="ORF">HNQ55_001204</name>
</gene>
<evidence type="ECO:0000313" key="3">
    <source>
        <dbReference type="Proteomes" id="UP000537141"/>
    </source>
</evidence>
<reference evidence="2 3" key="1">
    <citation type="submission" date="2020-08" db="EMBL/GenBank/DDBJ databases">
        <title>Genomic Encyclopedia of Type Strains, Phase IV (KMG-IV): sequencing the most valuable type-strain genomes for metagenomic binning, comparative biology and taxonomic classification.</title>
        <authorList>
            <person name="Goeker M."/>
        </authorList>
    </citation>
    <scope>NUCLEOTIDE SEQUENCE [LARGE SCALE GENOMIC DNA]</scope>
    <source>
        <strain evidence="2 3">DSM 26287</strain>
    </source>
</reference>
<proteinExistence type="predicted"/>
<dbReference type="RefSeq" id="WP_184423521.1">
    <property type="nucleotide sequence ID" value="NZ_AP027362.1"/>
</dbReference>
<keyword evidence="3" id="KW-1185">Reference proteome</keyword>
<accession>A0A7X0NFY6</accession>
<protein>
    <submittedName>
        <fullName evidence="2">Uncharacterized protein</fullName>
    </submittedName>
</protein>
<comment type="caution">
    <text evidence="2">The sequence shown here is derived from an EMBL/GenBank/DDBJ whole genome shotgun (WGS) entry which is preliminary data.</text>
</comment>
<keyword evidence="1" id="KW-0472">Membrane</keyword>
<organism evidence="2 3">
    <name type="scientific">Thalassotalea piscium</name>
    <dbReference type="NCBI Taxonomy" id="1230533"/>
    <lineage>
        <taxon>Bacteria</taxon>
        <taxon>Pseudomonadati</taxon>
        <taxon>Pseudomonadota</taxon>
        <taxon>Gammaproteobacteria</taxon>
        <taxon>Alteromonadales</taxon>
        <taxon>Colwelliaceae</taxon>
        <taxon>Thalassotalea</taxon>
    </lineage>
</organism>
<feature type="transmembrane region" description="Helical" evidence="1">
    <location>
        <begin position="20"/>
        <end position="40"/>
    </location>
</feature>
<sequence length="139" mass="16089">MVNVLLVLALLNGFYSLFDATSALVIAVIIGTSLACLWVFKYHMKHQTLCQYQLDEQGQWRWVNKVGELESYQITENSRVAFYGCYLILQPCKSNNLNMPDAKEAAFNSSVKQQFIFKDSLNTQDYARLCRIIRHLNRQ</sequence>
<evidence type="ECO:0000313" key="2">
    <source>
        <dbReference type="EMBL" id="MBB6542704.1"/>
    </source>
</evidence>
<dbReference type="AlphaFoldDB" id="A0A7X0NFY6"/>
<dbReference type="Proteomes" id="UP000537141">
    <property type="component" value="Unassembled WGS sequence"/>
</dbReference>
<dbReference type="Pfam" id="PF07254">
    <property type="entry name" value="Cpta_toxin"/>
    <property type="match status" value="1"/>
</dbReference>
<keyword evidence="1" id="KW-1133">Transmembrane helix</keyword>
<dbReference type="EMBL" id="JACHHU010000007">
    <property type="protein sequence ID" value="MBB6542704.1"/>
    <property type="molecule type" value="Genomic_DNA"/>
</dbReference>
<dbReference type="InterPro" id="IPR009883">
    <property type="entry name" value="YgfX"/>
</dbReference>